<dbReference type="Pfam" id="PF06985">
    <property type="entry name" value="HET"/>
    <property type="match status" value="1"/>
</dbReference>
<dbReference type="KEGG" id="psco:LY89DRAFT_785899"/>
<proteinExistence type="predicted"/>
<dbReference type="InParanoid" id="A0A194WX64"/>
<sequence length="589" mass="67710">MDKPINRSLYSPLGPSQIRLLTLLPGDSQDRTIQCALKHATLQIESARDIQYWRVQETLSRSKTQRTLRRWKSIGQPGYEALSYCWGPNVIYDSIDVNGHQVPVRRGLWTALHYLRYPSGGKKRILWTDAICINQDDLAERSDQVAIMYAIFNRGSEVIVWLGEVYDKSNLAMKAIERSTKDYSVAEAEAEAEVDLRSEADILVERHHAILSFYNRPYWSRLWILQEVCLARKLSLHCGTKSVSWEQFDHFWIHFRRSPGVNPDHPSGPGASYAIPEGLEMLMDMMHRRTCFSNRVFGLLGLVHQPLGGRSLQADYSTGLQQLYIDVMEWYVENENDNLKAEIYGNVVLEMSQVLQGALERPFQRGLETTPSLDVSNMRCEFWMKPDQIIDLVQFVGPSMQVQQSQDGKYLELHTDRDLRPQELIPETSSTMSFDPHESEVLNSAWVVYRQLRSRSIPQHFLTIDSTCRAFISTEGNIYLGGSDVAVGDRIYFVEEDTGQDLWTFKVEEHESRQENESPQRTDAEVTGSVYRWAPSEDTPDSTAFIQQLKMSAQNVTIPKFDKTTHRTLMLSIQDIQRLTDSHNSIIIF</sequence>
<gene>
    <name evidence="2" type="ORF">LY89DRAFT_785899</name>
</gene>
<dbReference type="STRING" id="149040.A0A194WX64"/>
<dbReference type="PANTHER" id="PTHR24148">
    <property type="entry name" value="ANKYRIN REPEAT DOMAIN-CONTAINING PROTEIN 39 HOMOLOG-RELATED"/>
    <property type="match status" value="1"/>
</dbReference>
<evidence type="ECO:0000259" key="1">
    <source>
        <dbReference type="Pfam" id="PF06985"/>
    </source>
</evidence>
<keyword evidence="3" id="KW-1185">Reference proteome</keyword>
<dbReference type="GeneID" id="28832657"/>
<dbReference type="AlphaFoldDB" id="A0A194WX64"/>
<protein>
    <submittedName>
        <fullName evidence="2">HET-domain-containing protein</fullName>
    </submittedName>
</protein>
<dbReference type="InterPro" id="IPR010730">
    <property type="entry name" value="HET"/>
</dbReference>
<dbReference type="RefSeq" id="XP_018066928.1">
    <property type="nucleotide sequence ID" value="XM_018222931.1"/>
</dbReference>
<dbReference type="EMBL" id="KQ947424">
    <property type="protein sequence ID" value="KUJ12573.1"/>
    <property type="molecule type" value="Genomic_DNA"/>
</dbReference>
<dbReference type="PANTHER" id="PTHR24148:SF73">
    <property type="entry name" value="HET DOMAIN PROTEIN (AFU_ORTHOLOGUE AFUA_8G01020)"/>
    <property type="match status" value="1"/>
</dbReference>
<dbReference type="OrthoDB" id="3557394at2759"/>
<name>A0A194WX64_MOLSC</name>
<dbReference type="InterPro" id="IPR052895">
    <property type="entry name" value="HetReg/Transcr_Mod"/>
</dbReference>
<dbReference type="Proteomes" id="UP000070700">
    <property type="component" value="Unassembled WGS sequence"/>
</dbReference>
<feature type="domain" description="Heterokaryon incompatibility" evidence="1">
    <location>
        <begin position="79"/>
        <end position="227"/>
    </location>
</feature>
<evidence type="ECO:0000313" key="3">
    <source>
        <dbReference type="Proteomes" id="UP000070700"/>
    </source>
</evidence>
<reference evidence="2 3" key="1">
    <citation type="submission" date="2015-10" db="EMBL/GenBank/DDBJ databases">
        <title>Full genome of DAOMC 229536 Phialocephala scopiformis, a fungal endophyte of spruce producing the potent anti-insectan compound rugulosin.</title>
        <authorList>
            <consortium name="DOE Joint Genome Institute"/>
            <person name="Walker A.K."/>
            <person name="Frasz S.L."/>
            <person name="Seifert K.A."/>
            <person name="Miller J.D."/>
            <person name="Mondo S.J."/>
            <person name="Labutti K."/>
            <person name="Lipzen A."/>
            <person name="Dockter R."/>
            <person name="Kennedy M."/>
            <person name="Grigoriev I.V."/>
            <person name="Spatafora J.W."/>
        </authorList>
    </citation>
    <scope>NUCLEOTIDE SEQUENCE [LARGE SCALE GENOMIC DNA]</scope>
    <source>
        <strain evidence="2 3">CBS 120377</strain>
    </source>
</reference>
<organism evidence="2 3">
    <name type="scientific">Mollisia scopiformis</name>
    <name type="common">Conifer needle endophyte fungus</name>
    <name type="synonym">Phialocephala scopiformis</name>
    <dbReference type="NCBI Taxonomy" id="149040"/>
    <lineage>
        <taxon>Eukaryota</taxon>
        <taxon>Fungi</taxon>
        <taxon>Dikarya</taxon>
        <taxon>Ascomycota</taxon>
        <taxon>Pezizomycotina</taxon>
        <taxon>Leotiomycetes</taxon>
        <taxon>Helotiales</taxon>
        <taxon>Mollisiaceae</taxon>
        <taxon>Mollisia</taxon>
    </lineage>
</organism>
<accession>A0A194WX64</accession>
<evidence type="ECO:0000313" key="2">
    <source>
        <dbReference type="EMBL" id="KUJ12573.1"/>
    </source>
</evidence>